<keyword evidence="2" id="KW-1185">Reference proteome</keyword>
<reference evidence="1 2" key="1">
    <citation type="submission" date="2018-01" db="EMBL/GenBank/DDBJ databases">
        <title>Genome characterization of the sugarcane-associated fungus Trichoderma ghanense CCMA-1212 and their application in lignocelulose bioconversion.</title>
        <authorList>
            <person name="Steindorff A.S."/>
            <person name="Mendes T.D."/>
            <person name="Vilela E.S.D."/>
            <person name="Rodrigues D.S."/>
            <person name="Formighieri E.F."/>
            <person name="Melo I.S."/>
            <person name="Favaro L.C.L."/>
        </authorList>
    </citation>
    <scope>NUCLEOTIDE SEQUENCE [LARGE SCALE GENOMIC DNA]</scope>
    <source>
        <strain evidence="1 2">CCMA-1212</strain>
    </source>
</reference>
<name>A0ABY2GVE1_9HYPO</name>
<organism evidence="1 2">
    <name type="scientific">Trichoderma ghanense</name>
    <dbReference type="NCBI Taxonomy" id="65468"/>
    <lineage>
        <taxon>Eukaryota</taxon>
        <taxon>Fungi</taxon>
        <taxon>Dikarya</taxon>
        <taxon>Ascomycota</taxon>
        <taxon>Pezizomycotina</taxon>
        <taxon>Sordariomycetes</taxon>
        <taxon>Hypocreomycetidae</taxon>
        <taxon>Hypocreales</taxon>
        <taxon>Hypocreaceae</taxon>
        <taxon>Trichoderma</taxon>
    </lineage>
</organism>
<dbReference type="RefSeq" id="XP_073555466.1">
    <property type="nucleotide sequence ID" value="XM_073706131.1"/>
</dbReference>
<evidence type="ECO:0000313" key="1">
    <source>
        <dbReference type="EMBL" id="TFA99264.1"/>
    </source>
</evidence>
<comment type="caution">
    <text evidence="1">The sequence shown here is derived from an EMBL/GenBank/DDBJ whole genome shotgun (WGS) entry which is preliminary data.</text>
</comment>
<sequence length="149" mass="16041">MHHIRDTGLRTECCILTGQILPLVAFSLPPNAGYRSFKGDPAMHSRRSLAGLLRDTVEDSTYIHTTTWRTAHCVSLSTVVGDHPGAAIGWCARVVPEQTTSTLSCRVEAHEIASCATSQECLASSEDAVGQLESLLVPDRVRAGSLLAR</sequence>
<dbReference type="GeneID" id="300580581"/>
<gene>
    <name evidence="1" type="ORF">CCMA1212_009030</name>
</gene>
<accession>A0ABY2GVE1</accession>
<protein>
    <submittedName>
        <fullName evidence="1">Uncharacterized protein</fullName>
    </submittedName>
</protein>
<proteinExistence type="predicted"/>
<dbReference type="EMBL" id="PPTA01000015">
    <property type="protein sequence ID" value="TFA99264.1"/>
    <property type="molecule type" value="Genomic_DNA"/>
</dbReference>
<evidence type="ECO:0000313" key="2">
    <source>
        <dbReference type="Proteomes" id="UP001642720"/>
    </source>
</evidence>
<dbReference type="Proteomes" id="UP001642720">
    <property type="component" value="Unassembled WGS sequence"/>
</dbReference>